<sequence length="882" mass="102713">MRYLKVVVFVIICNIRIICAVKCSSFANCTCINTTLGFLSDCSGLGLTSVPWFTDSVISVNLSNNFLKQLPQDDRLPSKLKNLDLSFNKIQNFNSDGPFPFTTTNQLMTLNLSYNNILLVRDIYVDGVFRNLGMLQHLDVSYNSFDNRSYYCPDEVFKELKSIQSLHIDAVVNVSFGKEFSRLHKLTNLKLTGLSARKTVHNDFFRHLPNLKFIDMSSQWDRNVSMFSGLKSIERGTFRRLPYLEVLDISYHRRIGLCGFTNVTHDLPFTSIKVLKAQYLGCERGGSTWLFNNDIKPLLNTKLQELYVDGNNLDKTELDATTFIPKSLRYLSATDNRWIVAKYAYFNTLHHLTNIKKIDLSFQNRHQMSQSLHSWQCVEPSSVAEISCLCKRFPYTENVNHLTFELNSLQSNLLTMSKNENKTNYFTTIHSCVPYFYPSFQLVIVPPNTEEIIVESARVGYSIPPVYISTSTVKKLNLRNNQIYSFTGPLCNFTNLQYLDLSGNRATDISSYIFGALPSLQHLALDNNILGNSKIFSTYHSTAIFENQTHLMFLNMSSNRLSILFKNFFWRSTKLKHIYLDHNLLVEWNVTIEHMHDLEIIDISWNQILYLSSNGMQLLEKSFKTNVSINMLNNPLQCSCDSLNFFKWIHKHRNHFLHFKNYTCNYKGGDYTIGKTNLLLKKDCASFIELIVLSVIFIITFIAIVCTSLIYRFRWKLRYWYYVMKGAYGYHRLETDDHYQFDAFVSYADSDRHFTKDKMVDYLEKQRDFRLCIHHRDFIAGCGIAENITNAIHNSRKFVCVLSEDFMLSEWCMYEFNIALTESTVSRQCQNMIIMLRLGRMDMKNIPTEIMYILKEDTYIEYPENENDRGMFWEDMAESLVS</sequence>
<dbReference type="PANTHER" id="PTHR24365:SF541">
    <property type="entry name" value="PROTEIN TOLL-RELATED"/>
    <property type="match status" value="1"/>
</dbReference>
<dbReference type="InterPro" id="IPR001611">
    <property type="entry name" value="Leu-rich_rpt"/>
</dbReference>
<evidence type="ECO:0000256" key="4">
    <source>
        <dbReference type="ARBA" id="ARBA00022614"/>
    </source>
</evidence>
<feature type="signal peptide" evidence="14">
    <location>
        <begin position="1"/>
        <end position="20"/>
    </location>
</feature>
<keyword evidence="6 14" id="KW-0732">Signal</keyword>
<evidence type="ECO:0000313" key="17">
    <source>
        <dbReference type="Proteomes" id="UP000596742"/>
    </source>
</evidence>
<reference evidence="16" key="1">
    <citation type="submission" date="2018-11" db="EMBL/GenBank/DDBJ databases">
        <authorList>
            <person name="Alioto T."/>
            <person name="Alioto T."/>
        </authorList>
    </citation>
    <scope>NUCLEOTIDE SEQUENCE</scope>
</reference>
<dbReference type="Gene3D" id="3.80.10.10">
    <property type="entry name" value="Ribonuclease Inhibitor"/>
    <property type="match status" value="3"/>
</dbReference>
<dbReference type="AlphaFoldDB" id="A0A8B6BT62"/>
<keyword evidence="8" id="KW-0391">Immunity</keyword>
<comment type="caution">
    <text evidence="16">The sequence shown here is derived from an EMBL/GenBank/DDBJ whole genome shotgun (WGS) entry which is preliminary data.</text>
</comment>
<dbReference type="SUPFAM" id="SSF52058">
    <property type="entry name" value="L domain-like"/>
    <property type="match status" value="2"/>
</dbReference>
<dbReference type="PIRSF" id="PIRSF037595">
    <property type="entry name" value="Toll-like_receptor"/>
    <property type="match status" value="1"/>
</dbReference>
<keyword evidence="10 13" id="KW-0472">Membrane</keyword>
<organism evidence="16 17">
    <name type="scientific">Mytilus galloprovincialis</name>
    <name type="common">Mediterranean mussel</name>
    <dbReference type="NCBI Taxonomy" id="29158"/>
    <lineage>
        <taxon>Eukaryota</taxon>
        <taxon>Metazoa</taxon>
        <taxon>Spiralia</taxon>
        <taxon>Lophotrochozoa</taxon>
        <taxon>Mollusca</taxon>
        <taxon>Bivalvia</taxon>
        <taxon>Autobranchia</taxon>
        <taxon>Pteriomorphia</taxon>
        <taxon>Mytilida</taxon>
        <taxon>Mytiloidea</taxon>
        <taxon>Mytilidae</taxon>
        <taxon>Mytilinae</taxon>
        <taxon>Mytilus</taxon>
    </lineage>
</organism>
<keyword evidence="11 16" id="KW-0675">Receptor</keyword>
<dbReference type="SMART" id="SM00255">
    <property type="entry name" value="TIR"/>
    <property type="match status" value="1"/>
</dbReference>
<evidence type="ECO:0000256" key="10">
    <source>
        <dbReference type="ARBA" id="ARBA00023136"/>
    </source>
</evidence>
<dbReference type="InterPro" id="IPR032675">
    <property type="entry name" value="LRR_dom_sf"/>
</dbReference>
<evidence type="ECO:0000256" key="1">
    <source>
        <dbReference type="ARBA" id="ARBA00004479"/>
    </source>
</evidence>
<feature type="domain" description="TIR" evidence="15">
    <location>
        <begin position="739"/>
        <end position="880"/>
    </location>
</feature>
<keyword evidence="17" id="KW-1185">Reference proteome</keyword>
<dbReference type="Gene3D" id="3.40.50.10140">
    <property type="entry name" value="Toll/interleukin-1 receptor homology (TIR) domain"/>
    <property type="match status" value="1"/>
</dbReference>
<feature type="transmembrane region" description="Helical" evidence="13">
    <location>
        <begin position="690"/>
        <end position="711"/>
    </location>
</feature>
<keyword evidence="7" id="KW-0677">Repeat</keyword>
<dbReference type="Pfam" id="PF13855">
    <property type="entry name" value="LRR_8"/>
    <property type="match status" value="1"/>
</dbReference>
<name>A0A8B6BT62_MYTGA</name>
<dbReference type="Pfam" id="PF01582">
    <property type="entry name" value="TIR"/>
    <property type="match status" value="1"/>
</dbReference>
<dbReference type="GO" id="GO:0004888">
    <property type="term" value="F:transmembrane signaling receptor activity"/>
    <property type="evidence" value="ECO:0007669"/>
    <property type="project" value="InterPro"/>
</dbReference>
<evidence type="ECO:0000256" key="9">
    <source>
        <dbReference type="ARBA" id="ARBA00022989"/>
    </source>
</evidence>
<evidence type="ECO:0000256" key="14">
    <source>
        <dbReference type="SAM" id="SignalP"/>
    </source>
</evidence>
<keyword evidence="9 13" id="KW-1133">Transmembrane helix</keyword>
<accession>A0A8B6BT62</accession>
<gene>
    <name evidence="16" type="ORF">MGAL_10B065878</name>
</gene>
<evidence type="ECO:0000259" key="15">
    <source>
        <dbReference type="PROSITE" id="PS50104"/>
    </source>
</evidence>
<feature type="chain" id="PRO_5032789117" evidence="14">
    <location>
        <begin position="21"/>
        <end position="882"/>
    </location>
</feature>
<evidence type="ECO:0000256" key="11">
    <source>
        <dbReference type="ARBA" id="ARBA00023170"/>
    </source>
</evidence>
<evidence type="ECO:0000256" key="8">
    <source>
        <dbReference type="ARBA" id="ARBA00022859"/>
    </source>
</evidence>
<dbReference type="Proteomes" id="UP000596742">
    <property type="component" value="Unassembled WGS sequence"/>
</dbReference>
<evidence type="ECO:0000256" key="7">
    <source>
        <dbReference type="ARBA" id="ARBA00022737"/>
    </source>
</evidence>
<evidence type="ECO:0000256" key="6">
    <source>
        <dbReference type="ARBA" id="ARBA00022729"/>
    </source>
</evidence>
<evidence type="ECO:0000256" key="3">
    <source>
        <dbReference type="ARBA" id="ARBA00022588"/>
    </source>
</evidence>
<dbReference type="GO" id="GO:0002224">
    <property type="term" value="P:toll-like receptor signaling pathway"/>
    <property type="evidence" value="ECO:0007669"/>
    <property type="project" value="InterPro"/>
</dbReference>
<dbReference type="PROSITE" id="PS50104">
    <property type="entry name" value="TIR"/>
    <property type="match status" value="1"/>
</dbReference>
<keyword evidence="3" id="KW-0399">Innate immunity</keyword>
<dbReference type="InterPro" id="IPR035897">
    <property type="entry name" value="Toll_tir_struct_dom_sf"/>
</dbReference>
<keyword evidence="12" id="KW-0325">Glycoprotein</keyword>
<dbReference type="InterPro" id="IPR000157">
    <property type="entry name" value="TIR_dom"/>
</dbReference>
<keyword evidence="4" id="KW-0433">Leucine-rich repeat</keyword>
<dbReference type="PROSITE" id="PS51450">
    <property type="entry name" value="LRR"/>
    <property type="match status" value="2"/>
</dbReference>
<dbReference type="GO" id="GO:0005886">
    <property type="term" value="C:plasma membrane"/>
    <property type="evidence" value="ECO:0007669"/>
    <property type="project" value="TreeGrafter"/>
</dbReference>
<evidence type="ECO:0000256" key="5">
    <source>
        <dbReference type="ARBA" id="ARBA00022692"/>
    </source>
</evidence>
<protein>
    <submittedName>
        <fullName evidence="16">Toll-like receptor 13</fullName>
    </submittedName>
</protein>
<dbReference type="InterPro" id="IPR017241">
    <property type="entry name" value="Toll-like_receptor"/>
</dbReference>
<keyword evidence="5 13" id="KW-0812">Transmembrane</keyword>
<proteinExistence type="inferred from homology"/>
<comment type="subcellular location">
    <subcellularLocation>
        <location evidence="1">Membrane</location>
        <topology evidence="1">Single-pass type I membrane protein</topology>
    </subcellularLocation>
</comment>
<evidence type="ECO:0000256" key="13">
    <source>
        <dbReference type="SAM" id="Phobius"/>
    </source>
</evidence>
<dbReference type="SUPFAM" id="SSF52200">
    <property type="entry name" value="Toll/Interleukin receptor TIR domain"/>
    <property type="match status" value="1"/>
</dbReference>
<dbReference type="FunFam" id="3.40.50.10140:FF:000001">
    <property type="entry name" value="Toll-like receptor 2"/>
    <property type="match status" value="1"/>
</dbReference>
<dbReference type="EMBL" id="UYJE01000677">
    <property type="protein sequence ID" value="VDH95151.1"/>
    <property type="molecule type" value="Genomic_DNA"/>
</dbReference>
<comment type="similarity">
    <text evidence="2">Belongs to the Toll-like receptor family.</text>
</comment>
<dbReference type="PANTHER" id="PTHR24365">
    <property type="entry name" value="TOLL-LIKE RECEPTOR"/>
    <property type="match status" value="1"/>
</dbReference>
<evidence type="ECO:0000256" key="2">
    <source>
        <dbReference type="ARBA" id="ARBA00009634"/>
    </source>
</evidence>
<dbReference type="GO" id="GO:0045087">
    <property type="term" value="P:innate immune response"/>
    <property type="evidence" value="ECO:0007669"/>
    <property type="project" value="UniProtKB-KW"/>
</dbReference>
<dbReference type="OrthoDB" id="6060773at2759"/>
<evidence type="ECO:0000256" key="12">
    <source>
        <dbReference type="ARBA" id="ARBA00023180"/>
    </source>
</evidence>
<evidence type="ECO:0000313" key="16">
    <source>
        <dbReference type="EMBL" id="VDH95151.1"/>
    </source>
</evidence>